<accession>A0AAD6HT51</accession>
<evidence type="ECO:0000259" key="19">
    <source>
        <dbReference type="PROSITE" id="PS50089"/>
    </source>
</evidence>
<dbReference type="GO" id="GO:0008270">
    <property type="term" value="F:zinc ion binding"/>
    <property type="evidence" value="ECO:0007669"/>
    <property type="project" value="UniProtKB-KW"/>
</dbReference>
<evidence type="ECO:0000256" key="5">
    <source>
        <dbReference type="ARBA" id="ARBA00004906"/>
    </source>
</evidence>
<feature type="region of interest" description="Disordered" evidence="18">
    <location>
        <begin position="454"/>
        <end position="474"/>
    </location>
</feature>
<evidence type="ECO:0000256" key="8">
    <source>
        <dbReference type="ARBA" id="ARBA00022707"/>
    </source>
</evidence>
<keyword evidence="10" id="KW-0967">Endosome</keyword>
<dbReference type="Pfam" id="PF13639">
    <property type="entry name" value="zf-RING_2"/>
    <property type="match status" value="1"/>
</dbReference>
<feature type="region of interest" description="Disordered" evidence="18">
    <location>
        <begin position="248"/>
        <end position="341"/>
    </location>
</feature>
<reference evidence="21" key="2">
    <citation type="submission" date="2023-01" db="EMBL/GenBank/DDBJ databases">
        <authorList>
            <person name="Petersen C."/>
        </authorList>
    </citation>
    <scope>NUCLEOTIDE SEQUENCE</scope>
    <source>
        <strain evidence="21">IBT 17514</strain>
    </source>
</reference>
<sequence length="680" mass="74069">MSASSTASSSPPASSPPPSAQETDANVNQGAGEGVARHTSPMRISSSPMKSDGEESDGAIKSDDRSERSSELEITLELPARRGEVNVGGDDRTQPHVAAGDGPYNVRSLVSQEQTFAARTTPASGQRNLPSHPARDRKRRLTSTAEQGRLQRTRSGEMSRSNAQLLPHRSASMINPSSRGKANSAASGSSWSTAIDITSSPPEAGPSRNQRQGNRQIAETAMPIRASKVGSASSQGYGQVHIDAALRTGSSLSRNTDNPLPSLPWEARSRTRYQAQENDPRAGASWESVSSASAPRPRRRQYSNSLRDSMFEQHSQTGRQRGMSDAMRSSRNERAGDDMEPTLPPWQPDAEVTSCPICAVVFNFWHRKHHCRKCGRVVCASCSPHRITIPRQYIVRPPESSQPLESSPAPPRQIVDLTSDDDSIPIIQSINPALGGGEEVRLCNPCVPDPNPNPLGYGVRSRGHRSTNSLPSAMGNYISSEEETASNNQAHRGYSPEFLQELGYNVRQSLRDQGTERNGSRHHHDHSQSELPSPRHSATMTASSRRPTVSEQDLCPICGRQFPDISSEQPLEAREAHIRQCIENYGASVATTPAPTSTRRGPAPPPPPQPPPPVARMLEFTATEKDCIGEDAGPAECPICLVEYEVGDVLIRLECLCKFHKHCILGWFERKMECPTHKVS</sequence>
<evidence type="ECO:0000256" key="7">
    <source>
        <dbReference type="ARBA" id="ARBA00022679"/>
    </source>
</evidence>
<dbReference type="InterPro" id="IPR017455">
    <property type="entry name" value="Znf_FYVE-rel"/>
</dbReference>
<protein>
    <recommendedName>
        <fullName evidence="6">RING-type E3 ubiquitin transferase</fullName>
        <ecNumber evidence="6">2.3.2.27</ecNumber>
    </recommendedName>
</protein>
<dbReference type="AlphaFoldDB" id="A0AAD6HT51"/>
<evidence type="ECO:0000256" key="10">
    <source>
        <dbReference type="ARBA" id="ARBA00022753"/>
    </source>
</evidence>
<dbReference type="GO" id="GO:0043161">
    <property type="term" value="P:proteasome-mediated ubiquitin-dependent protein catabolic process"/>
    <property type="evidence" value="ECO:0007669"/>
    <property type="project" value="TreeGrafter"/>
</dbReference>
<evidence type="ECO:0000313" key="22">
    <source>
        <dbReference type="Proteomes" id="UP001215712"/>
    </source>
</evidence>
<dbReference type="GO" id="GO:0061630">
    <property type="term" value="F:ubiquitin protein ligase activity"/>
    <property type="evidence" value="ECO:0007669"/>
    <property type="project" value="UniProtKB-EC"/>
</dbReference>
<evidence type="ECO:0000256" key="4">
    <source>
        <dbReference type="ARBA" id="ARBA00004371"/>
    </source>
</evidence>
<keyword evidence="14" id="KW-0472">Membrane</keyword>
<keyword evidence="7" id="KW-0808">Transferase</keyword>
<feature type="compositionally biased region" description="Polar residues" evidence="18">
    <location>
        <begin position="248"/>
        <end position="259"/>
    </location>
</feature>
<feature type="compositionally biased region" description="Basic and acidic residues" evidence="18">
    <location>
        <begin position="58"/>
        <end position="71"/>
    </location>
</feature>
<dbReference type="PANTHER" id="PTHR46661">
    <property type="entry name" value="E3 UBIQUITIN-PROTEIN LIGASE ZNRF1-LIKE PROTEIN"/>
    <property type="match status" value="1"/>
</dbReference>
<comment type="catalytic activity">
    <reaction evidence="1">
        <text>S-ubiquitinyl-[E2 ubiquitin-conjugating enzyme]-L-cysteine + [acceptor protein]-L-lysine = [E2 ubiquitin-conjugating enzyme]-L-cysteine + N(6)-ubiquitinyl-[acceptor protein]-L-lysine.</text>
        <dbReference type="EC" id="2.3.2.27"/>
    </reaction>
</comment>
<dbReference type="SMART" id="SM00064">
    <property type="entry name" value="FYVE"/>
    <property type="match status" value="1"/>
</dbReference>
<dbReference type="Gene3D" id="3.30.40.10">
    <property type="entry name" value="Zinc/RING finger domain, C3HC4 (zinc finger)"/>
    <property type="match status" value="2"/>
</dbReference>
<feature type="domain" description="FYVE-type" evidence="20">
    <location>
        <begin position="349"/>
        <end position="451"/>
    </location>
</feature>
<dbReference type="Pfam" id="PF01363">
    <property type="entry name" value="FYVE"/>
    <property type="match status" value="1"/>
</dbReference>
<dbReference type="CDD" id="cd16489">
    <property type="entry name" value="mRING-CH-C4HC2H_ZNRF"/>
    <property type="match status" value="1"/>
</dbReference>
<evidence type="ECO:0000256" key="15">
    <source>
        <dbReference type="ARBA" id="ARBA00023228"/>
    </source>
</evidence>
<dbReference type="PROSITE" id="PS50178">
    <property type="entry name" value="ZF_FYVE"/>
    <property type="match status" value="1"/>
</dbReference>
<feature type="compositionally biased region" description="Low complexity" evidence="18">
    <location>
        <begin position="589"/>
        <end position="601"/>
    </location>
</feature>
<evidence type="ECO:0000256" key="17">
    <source>
        <dbReference type="PROSITE-ProRule" id="PRU00175"/>
    </source>
</evidence>
<dbReference type="EMBL" id="JAQJAN010000003">
    <property type="protein sequence ID" value="KAJ5734046.1"/>
    <property type="molecule type" value="Genomic_DNA"/>
</dbReference>
<feature type="compositionally biased region" description="Basic and acidic residues" evidence="18">
    <location>
        <begin position="328"/>
        <end position="337"/>
    </location>
</feature>
<keyword evidence="16" id="KW-0449">Lipoprotein</keyword>
<feature type="region of interest" description="Disordered" evidence="18">
    <location>
        <begin position="511"/>
        <end position="552"/>
    </location>
</feature>
<evidence type="ECO:0000256" key="2">
    <source>
        <dbReference type="ARBA" id="ARBA00004170"/>
    </source>
</evidence>
<feature type="compositionally biased region" description="Polar residues" evidence="18">
    <location>
        <begin position="108"/>
        <end position="129"/>
    </location>
</feature>
<dbReference type="InterPro" id="IPR051878">
    <property type="entry name" value="ZNRF_ubiq-protein_ligase"/>
</dbReference>
<keyword evidence="13" id="KW-0862">Zinc</keyword>
<feature type="compositionally biased region" description="Basic and acidic residues" evidence="18">
    <location>
        <begin position="79"/>
        <end position="94"/>
    </location>
</feature>
<dbReference type="PANTHER" id="PTHR46661:SF4">
    <property type="entry name" value="RING-TYPE DOMAIN-CONTAINING PROTEIN"/>
    <property type="match status" value="1"/>
</dbReference>
<dbReference type="PROSITE" id="PS50089">
    <property type="entry name" value="ZF_RING_2"/>
    <property type="match status" value="1"/>
</dbReference>
<comment type="caution">
    <text evidence="21">The sequence shown here is derived from an EMBL/GenBank/DDBJ whole genome shotgun (WGS) entry which is preliminary data.</text>
</comment>
<evidence type="ECO:0000256" key="14">
    <source>
        <dbReference type="ARBA" id="ARBA00023136"/>
    </source>
</evidence>
<organism evidence="21 22">
    <name type="scientific">Penicillium malachiteum</name>
    <dbReference type="NCBI Taxonomy" id="1324776"/>
    <lineage>
        <taxon>Eukaryota</taxon>
        <taxon>Fungi</taxon>
        <taxon>Dikarya</taxon>
        <taxon>Ascomycota</taxon>
        <taxon>Pezizomycotina</taxon>
        <taxon>Eurotiomycetes</taxon>
        <taxon>Eurotiomycetidae</taxon>
        <taxon>Eurotiales</taxon>
        <taxon>Aspergillaceae</taxon>
        <taxon>Penicillium</taxon>
    </lineage>
</organism>
<evidence type="ECO:0000256" key="13">
    <source>
        <dbReference type="ARBA" id="ARBA00022833"/>
    </source>
</evidence>
<evidence type="ECO:0000256" key="1">
    <source>
        <dbReference type="ARBA" id="ARBA00000900"/>
    </source>
</evidence>
<feature type="compositionally biased region" description="Polar residues" evidence="18">
    <location>
        <begin position="536"/>
        <end position="551"/>
    </location>
</feature>
<gene>
    <name evidence="21" type="ORF">N7493_002832</name>
</gene>
<keyword evidence="11 17" id="KW-0863">Zinc-finger</keyword>
<feature type="compositionally biased region" description="Polar residues" evidence="18">
    <location>
        <begin position="172"/>
        <end position="214"/>
    </location>
</feature>
<dbReference type="InterPro" id="IPR013083">
    <property type="entry name" value="Znf_RING/FYVE/PHD"/>
</dbReference>
<evidence type="ECO:0000256" key="9">
    <source>
        <dbReference type="ARBA" id="ARBA00022723"/>
    </source>
</evidence>
<evidence type="ECO:0000256" key="12">
    <source>
        <dbReference type="ARBA" id="ARBA00022786"/>
    </source>
</evidence>
<feature type="region of interest" description="Disordered" evidence="18">
    <location>
        <begin position="1"/>
        <end position="214"/>
    </location>
</feature>
<feature type="compositionally biased region" description="Low complexity" evidence="18">
    <location>
        <begin position="1"/>
        <end position="12"/>
    </location>
</feature>
<dbReference type="Proteomes" id="UP001215712">
    <property type="component" value="Unassembled WGS sequence"/>
</dbReference>
<keyword evidence="8" id="KW-0519">Myristate</keyword>
<evidence type="ECO:0000259" key="20">
    <source>
        <dbReference type="PROSITE" id="PS50178"/>
    </source>
</evidence>
<feature type="domain" description="RING-type" evidence="19">
    <location>
        <begin position="637"/>
        <end position="678"/>
    </location>
</feature>
<dbReference type="InterPro" id="IPR000306">
    <property type="entry name" value="Znf_FYVE"/>
</dbReference>
<keyword evidence="9" id="KW-0479">Metal-binding</keyword>
<evidence type="ECO:0000256" key="16">
    <source>
        <dbReference type="ARBA" id="ARBA00023288"/>
    </source>
</evidence>
<feature type="region of interest" description="Disordered" evidence="18">
    <location>
        <begin position="589"/>
        <end position="612"/>
    </location>
</feature>
<keyword evidence="22" id="KW-1185">Reference proteome</keyword>
<name>A0AAD6HT51_9EURO</name>
<dbReference type="SUPFAM" id="SSF57850">
    <property type="entry name" value="RING/U-box"/>
    <property type="match status" value="1"/>
</dbReference>
<evidence type="ECO:0000256" key="3">
    <source>
        <dbReference type="ARBA" id="ARBA00004177"/>
    </source>
</evidence>
<evidence type="ECO:0000313" key="21">
    <source>
        <dbReference type="EMBL" id="KAJ5734046.1"/>
    </source>
</evidence>
<feature type="compositionally biased region" description="Polar residues" evidence="18">
    <location>
        <begin position="302"/>
        <end position="319"/>
    </location>
</feature>
<dbReference type="GO" id="GO:0016020">
    <property type="term" value="C:membrane"/>
    <property type="evidence" value="ECO:0007669"/>
    <property type="project" value="UniProtKB-SubCell"/>
</dbReference>
<dbReference type="InterPro" id="IPR001841">
    <property type="entry name" value="Znf_RING"/>
</dbReference>
<feature type="compositionally biased region" description="Pro residues" evidence="18">
    <location>
        <begin position="602"/>
        <end position="612"/>
    </location>
</feature>
<dbReference type="GO" id="GO:0005768">
    <property type="term" value="C:endosome"/>
    <property type="evidence" value="ECO:0007669"/>
    <property type="project" value="UniProtKB-SubCell"/>
</dbReference>
<reference evidence="21" key="1">
    <citation type="journal article" date="2023" name="IMA Fungus">
        <title>Comparative genomic study of the Penicillium genus elucidates a diverse pangenome and 15 lateral gene transfer events.</title>
        <authorList>
            <person name="Petersen C."/>
            <person name="Sorensen T."/>
            <person name="Nielsen M.R."/>
            <person name="Sondergaard T.E."/>
            <person name="Sorensen J.L."/>
            <person name="Fitzpatrick D.A."/>
            <person name="Frisvad J.C."/>
            <person name="Nielsen K.L."/>
        </authorList>
    </citation>
    <scope>NUCLEOTIDE SEQUENCE</scope>
    <source>
        <strain evidence="21">IBT 17514</strain>
    </source>
</reference>
<proteinExistence type="predicted"/>
<dbReference type="EC" id="2.3.2.27" evidence="6"/>
<comment type="pathway">
    <text evidence="5">Protein modification; protein ubiquitination.</text>
</comment>
<comment type="subcellular location">
    <subcellularLocation>
        <location evidence="3">Endosome</location>
    </subcellularLocation>
    <subcellularLocation>
        <location evidence="4">Lysosome</location>
    </subcellularLocation>
    <subcellularLocation>
        <location evidence="2">Membrane</location>
        <topology evidence="2">Peripheral membrane protein</topology>
    </subcellularLocation>
</comment>
<dbReference type="InterPro" id="IPR011011">
    <property type="entry name" value="Znf_FYVE_PHD"/>
</dbReference>
<evidence type="ECO:0000256" key="18">
    <source>
        <dbReference type="SAM" id="MobiDB-lite"/>
    </source>
</evidence>
<dbReference type="SUPFAM" id="SSF57903">
    <property type="entry name" value="FYVE/PHD zinc finger"/>
    <property type="match status" value="1"/>
</dbReference>
<keyword evidence="12" id="KW-0833">Ubl conjugation pathway</keyword>
<evidence type="ECO:0000256" key="11">
    <source>
        <dbReference type="ARBA" id="ARBA00022771"/>
    </source>
</evidence>
<evidence type="ECO:0000256" key="6">
    <source>
        <dbReference type="ARBA" id="ARBA00012483"/>
    </source>
</evidence>
<dbReference type="GO" id="GO:0070936">
    <property type="term" value="P:protein K48-linked ubiquitination"/>
    <property type="evidence" value="ECO:0007669"/>
    <property type="project" value="TreeGrafter"/>
</dbReference>
<keyword evidence="15" id="KW-0458">Lysosome</keyword>